<evidence type="ECO:0008006" key="6">
    <source>
        <dbReference type="Google" id="ProtNLM"/>
    </source>
</evidence>
<dbReference type="InterPro" id="IPR036907">
    <property type="entry name" value="5'-Nucleotdase_C_sf"/>
</dbReference>
<dbReference type="InterPro" id="IPR053828">
    <property type="entry name" value="Nucleosidase_C"/>
</dbReference>
<dbReference type="SUPFAM" id="SSF55816">
    <property type="entry name" value="5'-nucleotidase (syn. UDP-sugar hydrolase), C-terminal domain"/>
    <property type="match status" value="1"/>
</dbReference>
<evidence type="ECO:0000259" key="2">
    <source>
        <dbReference type="Pfam" id="PF00149"/>
    </source>
</evidence>
<evidence type="ECO:0000313" key="5">
    <source>
        <dbReference type="Proteomes" id="UP001515480"/>
    </source>
</evidence>
<name>A0AB34JPE6_PRYPA</name>
<dbReference type="Gene3D" id="3.90.780.10">
    <property type="entry name" value="5'-Nucleotidase, C-terminal domain"/>
    <property type="match status" value="1"/>
</dbReference>
<evidence type="ECO:0000259" key="3">
    <source>
        <dbReference type="Pfam" id="PF21953"/>
    </source>
</evidence>
<dbReference type="GO" id="GO:0009166">
    <property type="term" value="P:nucleotide catabolic process"/>
    <property type="evidence" value="ECO:0007669"/>
    <property type="project" value="InterPro"/>
</dbReference>
<dbReference type="GO" id="GO:0016787">
    <property type="term" value="F:hydrolase activity"/>
    <property type="evidence" value="ECO:0007669"/>
    <property type="project" value="InterPro"/>
</dbReference>
<organism evidence="4 5">
    <name type="scientific">Prymnesium parvum</name>
    <name type="common">Toxic golden alga</name>
    <dbReference type="NCBI Taxonomy" id="97485"/>
    <lineage>
        <taxon>Eukaryota</taxon>
        <taxon>Haptista</taxon>
        <taxon>Haptophyta</taxon>
        <taxon>Prymnesiophyceae</taxon>
        <taxon>Prymnesiales</taxon>
        <taxon>Prymnesiaceae</taxon>
        <taxon>Prymnesium</taxon>
    </lineage>
</organism>
<dbReference type="Proteomes" id="UP001515480">
    <property type="component" value="Unassembled WGS sequence"/>
</dbReference>
<reference evidence="4 5" key="1">
    <citation type="journal article" date="2024" name="Science">
        <title>Giant polyketide synthase enzymes in the biosynthesis of giant marine polyether toxins.</title>
        <authorList>
            <person name="Fallon T.R."/>
            <person name="Shende V.V."/>
            <person name="Wierzbicki I.H."/>
            <person name="Pendleton A.L."/>
            <person name="Watervoot N.F."/>
            <person name="Auber R.P."/>
            <person name="Gonzalez D.J."/>
            <person name="Wisecaver J.H."/>
            <person name="Moore B.S."/>
        </authorList>
    </citation>
    <scope>NUCLEOTIDE SEQUENCE [LARGE SCALE GENOMIC DNA]</scope>
    <source>
        <strain evidence="4 5">12B1</strain>
    </source>
</reference>
<feature type="chain" id="PRO_5044199370" description="Calcineurin-like phosphoesterase domain-containing protein" evidence="1">
    <location>
        <begin position="19"/>
        <end position="550"/>
    </location>
</feature>
<dbReference type="SUPFAM" id="SSF56300">
    <property type="entry name" value="Metallo-dependent phosphatases"/>
    <property type="match status" value="1"/>
</dbReference>
<comment type="caution">
    <text evidence="4">The sequence shown here is derived from an EMBL/GenBank/DDBJ whole genome shotgun (WGS) entry which is preliminary data.</text>
</comment>
<dbReference type="Pfam" id="PF00149">
    <property type="entry name" value="Metallophos"/>
    <property type="match status" value="1"/>
</dbReference>
<dbReference type="InterPro" id="IPR029052">
    <property type="entry name" value="Metallo-depent_PP-like"/>
</dbReference>
<sequence length="550" mass="57787">MFVAALPMLAGLAREGSAGAPPDPLPLGDINLFVTTDVHSFLASHLHDDHTPPSDADFGDLISFIEHTRARAAREKKDVFFFDNGDVVDGTGLSVTAVDGAEVFPLLTAVPYDALNCGNHELYQDGTVLHGLRGPLGGGGSFIDFWNGTYLTSNIDLASTNASLGARYTILTGAHGTRLLVLGFLYEMPDHCEAVHVGAIHAATRQPWWDEAMQQLASVDAVVVLSHMDYADPLIRTILNAIRAAPHAAARTVAVQFLAGHSHIRAFSRLDPSASSFEAGHYADTLGFVRFDRGAYNATLSALPLEMNAAALAAAAGLPPAALRTPAGAALSSRILAARQRLGVTRRLGCAARTYSAAAPLGAPASLWGLYLREVAPSAIFLPRANRSQWFISSTGALRYDLYAGVVTVDDVDMALPFADELYVLPRVGGGALAAALAALNGAALSAPRAAAGVRSPRAAAAALPNYVATPPTLDEEEVYDAIVGRFDREAVAEAVGRAAGREVTPMRYTNASVAAGSGSPPQTDTEAWMRWAAGLPTPPCSSVVEESMR</sequence>
<feature type="domain" description="Putative 5'-nucleotidase C-terminal" evidence="3">
    <location>
        <begin position="357"/>
        <end position="447"/>
    </location>
</feature>
<dbReference type="GO" id="GO:0005829">
    <property type="term" value="C:cytosol"/>
    <property type="evidence" value="ECO:0007669"/>
    <property type="project" value="TreeGrafter"/>
</dbReference>
<dbReference type="AlphaFoldDB" id="A0AB34JPE6"/>
<protein>
    <recommendedName>
        <fullName evidence="6">Calcineurin-like phosphoesterase domain-containing protein</fullName>
    </recommendedName>
</protein>
<dbReference type="Gene3D" id="3.60.21.10">
    <property type="match status" value="1"/>
</dbReference>
<gene>
    <name evidence="4" type="ORF">AB1Y20_017541</name>
</gene>
<dbReference type="PANTHER" id="PTHR11575:SF22">
    <property type="entry name" value="ADL392WP"/>
    <property type="match status" value="1"/>
</dbReference>
<dbReference type="InterPro" id="IPR006179">
    <property type="entry name" value="5_nucleotidase/apyrase"/>
</dbReference>
<dbReference type="EMBL" id="JBGBPQ010000006">
    <property type="protein sequence ID" value="KAL1522556.1"/>
    <property type="molecule type" value="Genomic_DNA"/>
</dbReference>
<keyword evidence="5" id="KW-1185">Reference proteome</keyword>
<feature type="domain" description="Calcineurin-like phosphoesterase" evidence="2">
    <location>
        <begin position="32"/>
        <end position="263"/>
    </location>
</feature>
<dbReference type="Pfam" id="PF21953">
    <property type="entry name" value="NadN_nucleosid_C"/>
    <property type="match status" value="1"/>
</dbReference>
<feature type="signal peptide" evidence="1">
    <location>
        <begin position="1"/>
        <end position="18"/>
    </location>
</feature>
<dbReference type="InterPro" id="IPR004843">
    <property type="entry name" value="Calcineurin-like_PHP"/>
</dbReference>
<keyword evidence="1" id="KW-0732">Signal</keyword>
<evidence type="ECO:0000313" key="4">
    <source>
        <dbReference type="EMBL" id="KAL1522556.1"/>
    </source>
</evidence>
<proteinExistence type="predicted"/>
<accession>A0AB34JPE6</accession>
<dbReference type="PANTHER" id="PTHR11575">
    <property type="entry name" value="5'-NUCLEOTIDASE-RELATED"/>
    <property type="match status" value="1"/>
</dbReference>
<evidence type="ECO:0000256" key="1">
    <source>
        <dbReference type="SAM" id="SignalP"/>
    </source>
</evidence>